<dbReference type="InterPro" id="IPR050873">
    <property type="entry name" value="V-ATPase_V0D/AC39_subunit"/>
</dbReference>
<dbReference type="PANTHER" id="PTHR38682:SF1">
    <property type="entry name" value="V-TYPE ATP SYNTHASE SUBUNIT C"/>
    <property type="match status" value="1"/>
</dbReference>
<proteinExistence type="predicted"/>
<evidence type="ECO:0000256" key="1">
    <source>
        <dbReference type="ARBA" id="ARBA00022448"/>
    </source>
</evidence>
<name>A0A9D5R7Z7_9FIRM</name>
<dbReference type="InterPro" id="IPR044911">
    <property type="entry name" value="V-type_ATPase_csu/dsu_dom_3"/>
</dbReference>
<keyword evidence="4" id="KW-1185">Reference proteome</keyword>
<gene>
    <name evidence="3" type="ORF">INF28_03010</name>
</gene>
<dbReference type="InterPro" id="IPR002843">
    <property type="entry name" value="ATPase_V0-cplx_csu/dsu"/>
</dbReference>
<accession>A0A9D5R7Z7</accession>
<organism evidence="3 4">
    <name type="scientific">Ructibacterium gallinarum</name>
    <dbReference type="NCBI Taxonomy" id="2779355"/>
    <lineage>
        <taxon>Bacteria</taxon>
        <taxon>Bacillati</taxon>
        <taxon>Bacillota</taxon>
        <taxon>Clostridia</taxon>
        <taxon>Eubacteriales</taxon>
        <taxon>Oscillospiraceae</taxon>
        <taxon>Ructibacterium</taxon>
    </lineage>
</organism>
<dbReference type="InterPro" id="IPR036079">
    <property type="entry name" value="ATPase_csu/dsu_sf"/>
</dbReference>
<protein>
    <submittedName>
        <fullName evidence="3">V-type ATPase subunit</fullName>
    </submittedName>
</protein>
<dbReference type="RefSeq" id="WP_226391992.1">
    <property type="nucleotide sequence ID" value="NZ_JADCKB010000004.1"/>
</dbReference>
<dbReference type="SUPFAM" id="SSF103486">
    <property type="entry name" value="V-type ATP synthase subunit C"/>
    <property type="match status" value="1"/>
</dbReference>
<reference evidence="3" key="1">
    <citation type="submission" date="2020-10" db="EMBL/GenBank/DDBJ databases">
        <title>ChiBAC.</title>
        <authorList>
            <person name="Zenner C."/>
            <person name="Hitch T.C.A."/>
            <person name="Clavel T."/>
        </authorList>
    </citation>
    <scope>NUCLEOTIDE SEQUENCE</scope>
    <source>
        <strain evidence="3">DSM 107454</strain>
    </source>
</reference>
<comment type="caution">
    <text evidence="3">The sequence shown here is derived from an EMBL/GenBank/DDBJ whole genome shotgun (WGS) entry which is preliminary data.</text>
</comment>
<sequence length="354" mass="40975">MILRVMKNSALSAKIHAMSGTALHQKDYDALMRLHTVPAVAAYLKENTRYQNALKDAVTTTLHRGRLEQLLHAQILTDILALLHYTDTDSTFFLKALEMQDGIEKLKVFLRLLHIGHPEQITKTATDFPLGNKQVKVEDLAQITTFSALMDLIKPTPYHQALRSFSGDPKRQELFYLEVALDSYWAQLIHRYAKKYLSSEEAKLALKLYGTEADLNNLIFLLRCKERFQMTQEEIYACIIPIYYRLTEQIITEIVTCPSVNDAFKIIHEKTPYGLAFHENDRFLEKRKNEYMAQMYRRIGALHPYSIQAAISYVHLRRIEINNIVSIIEGIRYGLKPEQISEYLIGYSKEEVES</sequence>
<dbReference type="AlphaFoldDB" id="A0A9D5R7Z7"/>
<keyword evidence="2" id="KW-0406">Ion transport</keyword>
<dbReference type="PANTHER" id="PTHR38682">
    <property type="entry name" value="V-TYPE ATP SYNTHASE SUBUNIT C"/>
    <property type="match status" value="1"/>
</dbReference>
<dbReference type="EMBL" id="JADCKB010000004">
    <property type="protein sequence ID" value="MBE5039432.1"/>
    <property type="molecule type" value="Genomic_DNA"/>
</dbReference>
<evidence type="ECO:0000256" key="2">
    <source>
        <dbReference type="ARBA" id="ARBA00023065"/>
    </source>
</evidence>
<evidence type="ECO:0000313" key="3">
    <source>
        <dbReference type="EMBL" id="MBE5039432.1"/>
    </source>
</evidence>
<evidence type="ECO:0000313" key="4">
    <source>
        <dbReference type="Proteomes" id="UP000806542"/>
    </source>
</evidence>
<keyword evidence="1" id="KW-0813">Transport</keyword>
<dbReference type="Proteomes" id="UP000806542">
    <property type="component" value="Unassembled WGS sequence"/>
</dbReference>
<dbReference type="GO" id="GO:0046961">
    <property type="term" value="F:proton-transporting ATPase activity, rotational mechanism"/>
    <property type="evidence" value="ECO:0007669"/>
    <property type="project" value="InterPro"/>
</dbReference>
<dbReference type="Pfam" id="PF01992">
    <property type="entry name" value="vATP-synt_AC39"/>
    <property type="match status" value="1"/>
</dbReference>
<dbReference type="Gene3D" id="1.10.132.50">
    <property type="entry name" value="ATP synthase (C/AC39) subunit, domain 3"/>
    <property type="match status" value="3"/>
</dbReference>